<dbReference type="Proteomes" id="UP000287651">
    <property type="component" value="Unassembled WGS sequence"/>
</dbReference>
<evidence type="ECO:0000313" key="2">
    <source>
        <dbReference type="Proteomes" id="UP000287651"/>
    </source>
</evidence>
<gene>
    <name evidence="1" type="ORF">B296_00037796</name>
</gene>
<dbReference type="AlphaFoldDB" id="A0A426ZQ29"/>
<organism evidence="1 2">
    <name type="scientific">Ensete ventricosum</name>
    <name type="common">Abyssinian banana</name>
    <name type="synonym">Musa ensete</name>
    <dbReference type="NCBI Taxonomy" id="4639"/>
    <lineage>
        <taxon>Eukaryota</taxon>
        <taxon>Viridiplantae</taxon>
        <taxon>Streptophyta</taxon>
        <taxon>Embryophyta</taxon>
        <taxon>Tracheophyta</taxon>
        <taxon>Spermatophyta</taxon>
        <taxon>Magnoliopsida</taxon>
        <taxon>Liliopsida</taxon>
        <taxon>Zingiberales</taxon>
        <taxon>Musaceae</taxon>
        <taxon>Ensete</taxon>
    </lineage>
</organism>
<sequence>MNNRFRVGSDERLVAANNGFCDKLGDSGGSFLPHVNPMLMLVPGFGQSGCTCSTPKASAAAEPPAYHMTLPRGKPDHGRENTELPFFDFLGVGARQGHKVCCGRTLILRCLSVSRLSITRKL</sequence>
<name>A0A426ZQ29_ENSVE</name>
<evidence type="ECO:0000313" key="1">
    <source>
        <dbReference type="EMBL" id="RRT66034.1"/>
    </source>
</evidence>
<reference evidence="1 2" key="1">
    <citation type="journal article" date="2014" name="Agronomy (Basel)">
        <title>A Draft Genome Sequence for Ensete ventricosum, the Drought-Tolerant Tree Against Hunger.</title>
        <authorList>
            <person name="Harrison J."/>
            <person name="Moore K.A."/>
            <person name="Paszkiewicz K."/>
            <person name="Jones T."/>
            <person name="Grant M."/>
            <person name="Ambacheew D."/>
            <person name="Muzemil S."/>
            <person name="Studholme D.J."/>
        </authorList>
    </citation>
    <scope>NUCLEOTIDE SEQUENCE [LARGE SCALE GENOMIC DNA]</scope>
</reference>
<comment type="caution">
    <text evidence="1">The sequence shown here is derived from an EMBL/GenBank/DDBJ whole genome shotgun (WGS) entry which is preliminary data.</text>
</comment>
<protein>
    <submittedName>
        <fullName evidence="1">Uncharacterized protein</fullName>
    </submittedName>
</protein>
<proteinExistence type="predicted"/>
<accession>A0A426ZQ29</accession>
<dbReference type="EMBL" id="AMZH03005587">
    <property type="protein sequence ID" value="RRT66034.1"/>
    <property type="molecule type" value="Genomic_DNA"/>
</dbReference>